<feature type="transmembrane region" description="Helical" evidence="1">
    <location>
        <begin position="44"/>
        <end position="64"/>
    </location>
</feature>
<evidence type="ECO:0000313" key="2">
    <source>
        <dbReference type="EMBL" id="GAU08647.1"/>
    </source>
</evidence>
<feature type="transmembrane region" description="Helical" evidence="1">
    <location>
        <begin position="12"/>
        <end position="38"/>
    </location>
</feature>
<dbReference type="Proteomes" id="UP000095200">
    <property type="component" value="Unassembled WGS sequence"/>
</dbReference>
<dbReference type="AlphaFoldDB" id="A0A194AF02"/>
<keyword evidence="3" id="KW-1185">Reference proteome</keyword>
<dbReference type="EMBL" id="BDFE01000015">
    <property type="protein sequence ID" value="GAU08647.1"/>
    <property type="molecule type" value="Genomic_DNA"/>
</dbReference>
<evidence type="ECO:0000256" key="1">
    <source>
        <dbReference type="SAM" id="Phobius"/>
    </source>
</evidence>
<name>A0A194AF02_9BACT</name>
<accession>A0A194AF02</accession>
<dbReference type="RefSeq" id="WP_069858338.1">
    <property type="nucleotide sequence ID" value="NZ_BDFE01000015.1"/>
</dbReference>
<evidence type="ECO:0000313" key="3">
    <source>
        <dbReference type="Proteomes" id="UP000095200"/>
    </source>
</evidence>
<feature type="transmembrane region" description="Helical" evidence="1">
    <location>
        <begin position="130"/>
        <end position="147"/>
    </location>
</feature>
<dbReference type="InterPro" id="IPR011672">
    <property type="entry name" value="DUF1614"/>
</dbReference>
<dbReference type="STRING" id="1592317.DPF_1361"/>
<evidence type="ECO:0008006" key="4">
    <source>
        <dbReference type="Google" id="ProtNLM"/>
    </source>
</evidence>
<dbReference type="OrthoDB" id="9782559at2"/>
<feature type="transmembrane region" description="Helical" evidence="1">
    <location>
        <begin position="154"/>
        <end position="174"/>
    </location>
</feature>
<protein>
    <recommendedName>
        <fullName evidence="4">DUF1614 domain-containing protein</fullName>
    </recommendedName>
</protein>
<feature type="transmembrane region" description="Helical" evidence="1">
    <location>
        <begin position="213"/>
        <end position="235"/>
    </location>
</feature>
<keyword evidence="1" id="KW-0472">Membrane</keyword>
<reference evidence="3" key="1">
    <citation type="submission" date="2016-06" db="EMBL/GenBank/DDBJ databases">
        <title>Draft genome sequence of Desulfoplanes formicivorans strain Pf12B.</title>
        <authorList>
            <person name="Watanabe M."/>
            <person name="Kojima H."/>
            <person name="Fukui M."/>
        </authorList>
    </citation>
    <scope>NUCLEOTIDE SEQUENCE [LARGE SCALE GENOMIC DNA]</scope>
    <source>
        <strain evidence="3">Pf12B</strain>
    </source>
</reference>
<keyword evidence="1" id="KW-1133">Transmembrane helix</keyword>
<comment type="caution">
    <text evidence="2">The sequence shown here is derived from an EMBL/GenBank/DDBJ whole genome shotgun (WGS) entry which is preliminary data.</text>
</comment>
<sequence length="236" mass="25496">MNPLFFLPFALLMFVLFIILLVFLFAFIQIGAISVAFAKLGLSSGQVFLLLVGSLLGSAINIPLYRRPLPINLDDGFLEMDFHGIWRHYRKFSARPMGRITEQVIAINFGGGVIPCFLSMYFLVQIGPSLGMALAFGVVTLTVYRLARPVPGLGIGIPFLIPPLLTVLATWILAPPGQEAQVAYVAGSLGTLFGADILHLMRDKSMNRLQAPMLSIGGAGTFDGIFLTGILAVLLA</sequence>
<dbReference type="Pfam" id="PF07758">
    <property type="entry name" value="DUF1614"/>
    <property type="match status" value="1"/>
</dbReference>
<keyword evidence="1" id="KW-0812">Transmembrane</keyword>
<proteinExistence type="predicted"/>
<feature type="transmembrane region" description="Helical" evidence="1">
    <location>
        <begin position="180"/>
        <end position="201"/>
    </location>
</feature>
<organism evidence="2 3">
    <name type="scientific">Desulfoplanes formicivorans</name>
    <dbReference type="NCBI Taxonomy" id="1592317"/>
    <lineage>
        <taxon>Bacteria</taxon>
        <taxon>Pseudomonadati</taxon>
        <taxon>Thermodesulfobacteriota</taxon>
        <taxon>Desulfovibrionia</taxon>
        <taxon>Desulfovibrionales</taxon>
        <taxon>Desulfoplanaceae</taxon>
        <taxon>Desulfoplanes</taxon>
    </lineage>
</organism>
<gene>
    <name evidence="2" type="ORF">DPF_1361</name>
</gene>